<name>A0A4Q0P918_9FLAO</name>
<proteinExistence type="predicted"/>
<organism evidence="2 3">
    <name type="scientific">Leeuwenhoekiella polynyae</name>
    <dbReference type="NCBI Taxonomy" id="1550906"/>
    <lineage>
        <taxon>Bacteria</taxon>
        <taxon>Pseudomonadati</taxon>
        <taxon>Bacteroidota</taxon>
        <taxon>Flavobacteriia</taxon>
        <taxon>Flavobacteriales</taxon>
        <taxon>Flavobacteriaceae</taxon>
        <taxon>Leeuwenhoekiella</taxon>
    </lineage>
</organism>
<feature type="transmembrane region" description="Helical" evidence="1">
    <location>
        <begin position="60"/>
        <end position="78"/>
    </location>
</feature>
<keyword evidence="1" id="KW-0812">Transmembrane</keyword>
<accession>A0A4Q0P918</accession>
<dbReference type="OrthoDB" id="1200950at2"/>
<protein>
    <submittedName>
        <fullName evidence="2">Uncharacterized protein</fullName>
    </submittedName>
</protein>
<keyword evidence="1" id="KW-0472">Membrane</keyword>
<dbReference type="RefSeq" id="WP_128765238.1">
    <property type="nucleotide sequence ID" value="NZ_JBHUOO010000003.1"/>
</dbReference>
<gene>
    <name evidence="2" type="ORF">DSM02_1764</name>
</gene>
<sequence>MKSTDRLIINQTERSFLIKVIAALLFTATAFLIFLVYWITFQGGFDFGKERDFKEWGKQLKSVLVLGVFAFGIGSYLAKRKRIIFDQSSKKYKLEYYIGPFYWGSWSNYEALKMIGIFKNSKGIYELNIWFSNSRHIKFEKFLSFENALAEAKYIAEILSLRVWNTSDPKKGFYIE</sequence>
<evidence type="ECO:0000313" key="2">
    <source>
        <dbReference type="EMBL" id="RXG23045.1"/>
    </source>
</evidence>
<evidence type="ECO:0000313" key="3">
    <source>
        <dbReference type="Proteomes" id="UP000289859"/>
    </source>
</evidence>
<dbReference type="AlphaFoldDB" id="A0A4Q0P918"/>
<keyword evidence="1" id="KW-1133">Transmembrane helix</keyword>
<comment type="caution">
    <text evidence="2">The sequence shown here is derived from an EMBL/GenBank/DDBJ whole genome shotgun (WGS) entry which is preliminary data.</text>
</comment>
<keyword evidence="3" id="KW-1185">Reference proteome</keyword>
<feature type="transmembrane region" description="Helical" evidence="1">
    <location>
        <begin position="20"/>
        <end position="40"/>
    </location>
</feature>
<dbReference type="EMBL" id="QOVK01000005">
    <property type="protein sequence ID" value="RXG23045.1"/>
    <property type="molecule type" value="Genomic_DNA"/>
</dbReference>
<evidence type="ECO:0000256" key="1">
    <source>
        <dbReference type="SAM" id="Phobius"/>
    </source>
</evidence>
<reference evidence="2 3" key="1">
    <citation type="submission" date="2018-07" db="EMBL/GenBank/DDBJ databases">
        <title>Leeuwenhoekiella genomics.</title>
        <authorList>
            <person name="Tahon G."/>
            <person name="Willems A."/>
        </authorList>
    </citation>
    <scope>NUCLEOTIDE SEQUENCE [LARGE SCALE GENOMIC DNA]</scope>
    <source>
        <strain evidence="2 3">LMG 29608</strain>
    </source>
</reference>
<dbReference type="Proteomes" id="UP000289859">
    <property type="component" value="Unassembled WGS sequence"/>
</dbReference>